<keyword evidence="1" id="KW-0378">Hydrolase</keyword>
<evidence type="ECO:0000313" key="2">
    <source>
        <dbReference type="Proteomes" id="UP001163223"/>
    </source>
</evidence>
<accession>A0ACD4NPR2</accession>
<keyword evidence="2" id="KW-1185">Reference proteome</keyword>
<dbReference type="EMBL" id="CP113520">
    <property type="protein sequence ID" value="WAJ28769.1"/>
    <property type="molecule type" value="Genomic_DNA"/>
</dbReference>
<name>A0ACD4NPR2_9HYPH</name>
<gene>
    <name evidence="1" type="ORF">OXU80_00495</name>
</gene>
<reference evidence="1" key="1">
    <citation type="submission" date="2022-11" db="EMBL/GenBank/DDBJ databases">
        <title>beta-Carotene-producing bacterium, Jeongeuplla avenae sp. nov., alleviates the salt stress of Arabidopsis seedlings.</title>
        <authorList>
            <person name="Jiang L."/>
            <person name="Lee J."/>
        </authorList>
    </citation>
    <scope>NUCLEOTIDE SEQUENCE</scope>
    <source>
        <strain evidence="1">DY_R2A_6</strain>
    </source>
</reference>
<organism evidence="1 2">
    <name type="scientific">Antarcticirhabdus aurantiaca</name>
    <dbReference type="NCBI Taxonomy" id="2606717"/>
    <lineage>
        <taxon>Bacteria</taxon>
        <taxon>Pseudomonadati</taxon>
        <taxon>Pseudomonadota</taxon>
        <taxon>Alphaproteobacteria</taxon>
        <taxon>Hyphomicrobiales</taxon>
        <taxon>Aurantimonadaceae</taxon>
        <taxon>Antarcticirhabdus</taxon>
    </lineage>
</organism>
<protein>
    <submittedName>
        <fullName evidence="1">3'-5' exonuclease</fullName>
    </submittedName>
</protein>
<keyword evidence="1" id="KW-0540">Nuclease</keyword>
<sequence>MKRRLLSDASQGDLFAEVRQDGLDAFAAARLDDQTRRRQARSVRAAPLVPDEAEMARRLEASGDYRVLRRLEPRPVRPLPVPRAASTRIGIVLDTETTGLDHGRDEIIELGMLAFTYDETGIGEVVGVFSELRCPSLPISAEITRITGITAEMVAGRTIDPEAVRRFVEPADLVIAHNARFDRPFCERFAPGFEAKPWACSVAEVDWTGLGFEGTKLGYLVGQSGYFHNGHRAVDDCHALLEVLAQPARAAAEPPFRQLLASAARARLRLFAIASPFHTKDVLKARGYRWNDGSDGRPKCWWREIAEEAREEETEFLRREIYRADVDLHVQRLTACERYKA</sequence>
<proteinExistence type="predicted"/>
<dbReference type="Proteomes" id="UP001163223">
    <property type="component" value="Chromosome"/>
</dbReference>
<keyword evidence="1" id="KW-0269">Exonuclease</keyword>
<evidence type="ECO:0000313" key="1">
    <source>
        <dbReference type="EMBL" id="WAJ28769.1"/>
    </source>
</evidence>